<dbReference type="InterPro" id="IPR011009">
    <property type="entry name" value="Kinase-like_dom_sf"/>
</dbReference>
<dbReference type="CDD" id="cd14014">
    <property type="entry name" value="STKc_PknB_like"/>
    <property type="match status" value="1"/>
</dbReference>
<dbReference type="InterPro" id="IPR008271">
    <property type="entry name" value="Ser/Thr_kinase_AS"/>
</dbReference>
<evidence type="ECO:0000313" key="7">
    <source>
        <dbReference type="EMBL" id="MCD5316511.1"/>
    </source>
</evidence>
<dbReference type="EMBL" id="JAJOMB010000030">
    <property type="protein sequence ID" value="MCD5316511.1"/>
    <property type="molecule type" value="Genomic_DNA"/>
</dbReference>
<evidence type="ECO:0000256" key="2">
    <source>
        <dbReference type="ARBA" id="ARBA00022741"/>
    </source>
</evidence>
<dbReference type="GO" id="GO:0004674">
    <property type="term" value="F:protein serine/threonine kinase activity"/>
    <property type="evidence" value="ECO:0007669"/>
    <property type="project" value="UniProtKB-KW"/>
</dbReference>
<feature type="region of interest" description="Disordered" evidence="5">
    <location>
        <begin position="354"/>
        <end position="392"/>
    </location>
</feature>
<keyword evidence="2" id="KW-0547">Nucleotide-binding</keyword>
<dbReference type="PROSITE" id="PS50011">
    <property type="entry name" value="PROTEIN_KINASE_DOM"/>
    <property type="match status" value="1"/>
</dbReference>
<dbReference type="Pfam" id="PF00069">
    <property type="entry name" value="Pkinase"/>
    <property type="match status" value="1"/>
</dbReference>
<dbReference type="InterPro" id="IPR000719">
    <property type="entry name" value="Prot_kinase_dom"/>
</dbReference>
<evidence type="ECO:0000256" key="1">
    <source>
        <dbReference type="ARBA" id="ARBA00022679"/>
    </source>
</evidence>
<dbReference type="Gene3D" id="3.30.200.20">
    <property type="entry name" value="Phosphorylase Kinase, domain 1"/>
    <property type="match status" value="1"/>
</dbReference>
<keyword evidence="7" id="KW-0723">Serine/threonine-protein kinase</keyword>
<reference evidence="7" key="1">
    <citation type="submission" date="2021-11" db="EMBL/GenBank/DDBJ databases">
        <title>Streptomyces corallinus and Kineosporia corallina sp. nov., two new coral-derived marine actinobacteria.</title>
        <authorList>
            <person name="Buangrab K."/>
            <person name="Sutthacheep M."/>
            <person name="Yeemin T."/>
            <person name="Harunari E."/>
            <person name="Igarashi Y."/>
            <person name="Sripreechasak P."/>
            <person name="Kanchanasin P."/>
            <person name="Tanasupawat S."/>
            <person name="Phongsopitanun W."/>
        </authorList>
    </citation>
    <scope>NUCLEOTIDE SEQUENCE</scope>
    <source>
        <strain evidence="7">JCM 31032</strain>
    </source>
</reference>
<dbReference type="Proteomes" id="UP001138997">
    <property type="component" value="Unassembled WGS sequence"/>
</dbReference>
<protein>
    <submittedName>
        <fullName evidence="7">Serine/threonine protein kinase</fullName>
    </submittedName>
</protein>
<dbReference type="GO" id="GO:0005524">
    <property type="term" value="F:ATP binding"/>
    <property type="evidence" value="ECO:0007669"/>
    <property type="project" value="UniProtKB-KW"/>
</dbReference>
<evidence type="ECO:0000313" key="8">
    <source>
        <dbReference type="Proteomes" id="UP001138997"/>
    </source>
</evidence>
<dbReference type="PROSITE" id="PS00108">
    <property type="entry name" value="PROTEIN_KINASE_ST"/>
    <property type="match status" value="1"/>
</dbReference>
<organism evidence="7 8">
    <name type="scientific">Kineosporia babensis</name>
    <dbReference type="NCBI Taxonomy" id="499548"/>
    <lineage>
        <taxon>Bacteria</taxon>
        <taxon>Bacillati</taxon>
        <taxon>Actinomycetota</taxon>
        <taxon>Actinomycetes</taxon>
        <taxon>Kineosporiales</taxon>
        <taxon>Kineosporiaceae</taxon>
        <taxon>Kineosporia</taxon>
    </lineage>
</organism>
<evidence type="ECO:0000256" key="4">
    <source>
        <dbReference type="ARBA" id="ARBA00022840"/>
    </source>
</evidence>
<keyword evidence="8" id="KW-1185">Reference proteome</keyword>
<evidence type="ECO:0000256" key="3">
    <source>
        <dbReference type="ARBA" id="ARBA00022777"/>
    </source>
</evidence>
<comment type="caution">
    <text evidence="7">The sequence shown here is derived from an EMBL/GenBank/DDBJ whole genome shotgun (WGS) entry which is preliminary data.</text>
</comment>
<dbReference type="AlphaFoldDB" id="A0A9X1SXY9"/>
<evidence type="ECO:0000256" key="5">
    <source>
        <dbReference type="SAM" id="MobiDB-lite"/>
    </source>
</evidence>
<dbReference type="RefSeq" id="WP_231449361.1">
    <property type="nucleotide sequence ID" value="NZ_JAJOMB010000030.1"/>
</dbReference>
<proteinExistence type="predicted"/>
<evidence type="ECO:0000259" key="6">
    <source>
        <dbReference type="PROSITE" id="PS50011"/>
    </source>
</evidence>
<keyword evidence="4" id="KW-0067">ATP-binding</keyword>
<dbReference type="PANTHER" id="PTHR43289:SF34">
    <property type="entry name" value="SERINE_THREONINE-PROTEIN KINASE YBDM-RELATED"/>
    <property type="match status" value="1"/>
</dbReference>
<dbReference type="SUPFAM" id="SSF56112">
    <property type="entry name" value="Protein kinase-like (PK-like)"/>
    <property type="match status" value="1"/>
</dbReference>
<sequence length="491" mass="51775">MLASGLSAQDPAQLGEYRVLARLGSGGQGVVYLAEAPSGRRVAVKQLHPGPFAAKPREQLAREIAAARRVPPFCTARVLDADLHGASPYIVSEYIEGPSLQQRVSQEGPLAGTGLHWLALGTATALAAIHQAGVVHRDFKPSNVMLSPDGPRVIDFGVAYEQMPELADLDEVAGTPAYMAPEQIRGGPVSPAADVFAWASVIAYAATGLPPFQGEHVGDVLQRILEGEPDLRGVPPELAELLHTCLDQYPARRPGSQQVLMRLLGHRVTDEVPDDVGRLVATAAGMVDEATLTTPIRPAAATTTAVGVPAYGGPDIGGRRSARPLVVVAVGLLLAGAFWMVNPFDDLASSPESLVRAENPPAEPAPDPEPERKPAPVAAGEVPSGFSGEWRGTAYQPAASQNQWELRLDLAAGTGGGQVRLEELACSGRATVSKVADLELRLNVVIEDDPDHACPEEASLRVTQNVVGRAAFWWNDGGNPFKVATGMLVKQ</sequence>
<keyword evidence="1" id="KW-0808">Transferase</keyword>
<keyword evidence="3 7" id="KW-0418">Kinase</keyword>
<gene>
    <name evidence="7" type="ORF">LR394_37005</name>
</gene>
<dbReference type="PANTHER" id="PTHR43289">
    <property type="entry name" value="MITOGEN-ACTIVATED PROTEIN KINASE KINASE KINASE 20-RELATED"/>
    <property type="match status" value="1"/>
</dbReference>
<feature type="domain" description="Protein kinase" evidence="6">
    <location>
        <begin position="17"/>
        <end position="269"/>
    </location>
</feature>
<dbReference type="Gene3D" id="1.10.510.10">
    <property type="entry name" value="Transferase(Phosphotransferase) domain 1"/>
    <property type="match status" value="1"/>
</dbReference>
<name>A0A9X1SXY9_9ACTN</name>
<accession>A0A9X1SXY9</accession>